<evidence type="ECO:0000256" key="2">
    <source>
        <dbReference type="ARBA" id="ARBA00022737"/>
    </source>
</evidence>
<dbReference type="PANTHER" id="PTHR46983">
    <property type="entry name" value="CYSTEINE AND HISTIDINE-RICH DOMAIN-CONTAINING PROTEIN 1"/>
    <property type="match status" value="1"/>
</dbReference>
<reference evidence="7 8" key="1">
    <citation type="submission" date="2016-07" db="EMBL/GenBank/DDBJ databases">
        <title>Pervasive Adenine N6-methylation of Active Genes in Fungi.</title>
        <authorList>
            <consortium name="DOE Joint Genome Institute"/>
            <person name="Mondo S.J."/>
            <person name="Dannebaum R.O."/>
            <person name="Kuo R.C."/>
            <person name="Labutti K."/>
            <person name="Haridas S."/>
            <person name="Kuo A."/>
            <person name="Salamov A."/>
            <person name="Ahrendt S.R."/>
            <person name="Lipzen A."/>
            <person name="Sullivan W."/>
            <person name="Andreopoulos W.B."/>
            <person name="Clum A."/>
            <person name="Lindquist E."/>
            <person name="Daum C."/>
            <person name="Ramamoorthy G.K."/>
            <person name="Gryganskyi A."/>
            <person name="Culley D."/>
            <person name="Magnuson J.K."/>
            <person name="James T.Y."/>
            <person name="O'Malley M.A."/>
            <person name="Stajich J.E."/>
            <person name="Spatafora J.W."/>
            <person name="Visel A."/>
            <person name="Grigoriev I.V."/>
        </authorList>
    </citation>
    <scope>NUCLEOTIDE SEQUENCE [LARGE SCALE GENOMIC DNA]</scope>
    <source>
        <strain evidence="7 8">NRRL 3301</strain>
    </source>
</reference>
<dbReference type="PROSITE" id="PS51401">
    <property type="entry name" value="CHORD"/>
    <property type="match status" value="2"/>
</dbReference>
<dbReference type="InterPro" id="IPR007051">
    <property type="entry name" value="CHORD_dom"/>
</dbReference>
<feature type="domain" description="CS" evidence="5">
    <location>
        <begin position="209"/>
        <end position="296"/>
    </location>
</feature>
<feature type="compositionally biased region" description="Basic and acidic residues" evidence="4">
    <location>
        <begin position="105"/>
        <end position="114"/>
    </location>
</feature>
<proteinExistence type="predicted"/>
<dbReference type="InterPro" id="IPR007052">
    <property type="entry name" value="CS_dom"/>
</dbReference>
<dbReference type="STRING" id="101127.A0A1X2GR10"/>
<dbReference type="Gene3D" id="4.10.1130.20">
    <property type="match status" value="2"/>
</dbReference>
<dbReference type="InterPro" id="IPR008978">
    <property type="entry name" value="HSP20-like_chaperone"/>
</dbReference>
<comment type="caution">
    <text evidence="7">The sequence shown here is derived from an EMBL/GenBank/DDBJ whole genome shotgun (WGS) entry which is preliminary data.</text>
</comment>
<evidence type="ECO:0000259" key="6">
    <source>
        <dbReference type="PROSITE" id="PS51401"/>
    </source>
</evidence>
<evidence type="ECO:0000256" key="4">
    <source>
        <dbReference type="SAM" id="MobiDB-lite"/>
    </source>
</evidence>
<keyword evidence="3" id="KW-0862">Zinc</keyword>
<evidence type="ECO:0000313" key="8">
    <source>
        <dbReference type="Proteomes" id="UP000242146"/>
    </source>
</evidence>
<evidence type="ECO:0000259" key="5">
    <source>
        <dbReference type="PROSITE" id="PS51203"/>
    </source>
</evidence>
<dbReference type="OrthoDB" id="1898560at2759"/>
<feature type="region of interest" description="Disordered" evidence="4">
    <location>
        <begin position="96"/>
        <end position="123"/>
    </location>
</feature>
<dbReference type="InterPro" id="IPR039790">
    <property type="entry name" value="CHRD1"/>
</dbReference>
<accession>A0A1X2GR10</accession>
<dbReference type="PROSITE" id="PS51203">
    <property type="entry name" value="CS"/>
    <property type="match status" value="1"/>
</dbReference>
<name>A0A1X2GR10_9FUNG</name>
<sequence length="332" mass="37049">MIKCTHQGCGKEYDPTGSEENECQYHSGAPVFHEGLKGWSCCQKRVIDFDDFLKLPGCTYGKHTDEKPASKPVEKKEQVKEATSVKDGVEVYGAPVTHSPLESHTPVETKKQVEPEVEEEDDEAIPVAVGTTCKRRGCGVTYKDDATNRNEGPEAACQYHPGAPVFHEGSKGWSCCPRKVLEFEEFLKISGCKQGKHLFVGQKSDKEEQVDCRMDWYQTQMSVIVSIFAKNKEDTKVTFAERGFDVDIKMKDQKRYTKHFPLFHSIDVEASSFTVLTTKVEVTLKKTSGVSWASLEPNDDVKTWTTFGITGGVGTVGAKEMQYTSDSPLHLK</sequence>
<evidence type="ECO:0000313" key="7">
    <source>
        <dbReference type="EMBL" id="ORX59496.1"/>
    </source>
</evidence>
<feature type="domain" description="CHORD" evidence="6">
    <location>
        <begin position="4"/>
        <end position="63"/>
    </location>
</feature>
<dbReference type="CDD" id="cd06466">
    <property type="entry name" value="p23_CS_SGT1_like"/>
    <property type="match status" value="1"/>
</dbReference>
<dbReference type="AlphaFoldDB" id="A0A1X2GR10"/>
<keyword evidence="2" id="KW-0677">Repeat</keyword>
<dbReference type="EMBL" id="MCGT01000005">
    <property type="protein sequence ID" value="ORX59496.1"/>
    <property type="molecule type" value="Genomic_DNA"/>
</dbReference>
<evidence type="ECO:0000256" key="3">
    <source>
        <dbReference type="ARBA" id="ARBA00022833"/>
    </source>
</evidence>
<dbReference type="Proteomes" id="UP000242146">
    <property type="component" value="Unassembled WGS sequence"/>
</dbReference>
<protein>
    <submittedName>
        <fullName evidence="7">Chord-domain-containing protein</fullName>
    </submittedName>
</protein>
<dbReference type="SUPFAM" id="SSF49764">
    <property type="entry name" value="HSP20-like chaperones"/>
    <property type="match status" value="1"/>
</dbReference>
<dbReference type="Gene3D" id="2.60.40.790">
    <property type="match status" value="1"/>
</dbReference>
<evidence type="ECO:0000256" key="1">
    <source>
        <dbReference type="ARBA" id="ARBA00022723"/>
    </source>
</evidence>
<keyword evidence="8" id="KW-1185">Reference proteome</keyword>
<organism evidence="7 8">
    <name type="scientific">Hesseltinella vesiculosa</name>
    <dbReference type="NCBI Taxonomy" id="101127"/>
    <lineage>
        <taxon>Eukaryota</taxon>
        <taxon>Fungi</taxon>
        <taxon>Fungi incertae sedis</taxon>
        <taxon>Mucoromycota</taxon>
        <taxon>Mucoromycotina</taxon>
        <taxon>Mucoromycetes</taxon>
        <taxon>Mucorales</taxon>
        <taxon>Cunninghamellaceae</taxon>
        <taxon>Hesseltinella</taxon>
    </lineage>
</organism>
<feature type="domain" description="CHORD" evidence="6">
    <location>
        <begin position="133"/>
        <end position="197"/>
    </location>
</feature>
<dbReference type="Pfam" id="PF04969">
    <property type="entry name" value="CS"/>
    <property type="match status" value="1"/>
</dbReference>
<dbReference type="Pfam" id="PF04968">
    <property type="entry name" value="CHORD"/>
    <property type="match status" value="2"/>
</dbReference>
<dbReference type="GO" id="GO:0046872">
    <property type="term" value="F:metal ion binding"/>
    <property type="evidence" value="ECO:0007669"/>
    <property type="project" value="UniProtKB-KW"/>
</dbReference>
<gene>
    <name evidence="7" type="ORF">DM01DRAFT_1365984</name>
</gene>
<keyword evidence="1" id="KW-0479">Metal-binding</keyword>
<dbReference type="PANTHER" id="PTHR46983:SF3">
    <property type="entry name" value="CHPADIPLOID STATE MAINTENANCE PROTEIN CHPA"/>
    <property type="match status" value="1"/>
</dbReference>